<organism evidence="4 5">
    <name type="scientific">Pedobacter puniceum</name>
    <dbReference type="NCBI Taxonomy" id="2666136"/>
    <lineage>
        <taxon>Bacteria</taxon>
        <taxon>Pseudomonadati</taxon>
        <taxon>Bacteroidota</taxon>
        <taxon>Sphingobacteriia</taxon>
        <taxon>Sphingobacteriales</taxon>
        <taxon>Sphingobacteriaceae</taxon>
        <taxon>Pedobacter</taxon>
    </lineage>
</organism>
<dbReference type="EMBL" id="WKJI01000002">
    <property type="protein sequence ID" value="MRX47634.1"/>
    <property type="molecule type" value="Genomic_DNA"/>
</dbReference>
<dbReference type="Pfam" id="PF13026">
    <property type="entry name" value="DUF3887"/>
    <property type="match status" value="1"/>
</dbReference>
<dbReference type="InterPro" id="IPR053145">
    <property type="entry name" value="AB_hydrolase_Est10"/>
</dbReference>
<evidence type="ECO:0000256" key="1">
    <source>
        <dbReference type="SAM" id="SignalP"/>
    </source>
</evidence>
<feature type="signal peptide" evidence="1">
    <location>
        <begin position="1"/>
        <end position="19"/>
    </location>
</feature>
<keyword evidence="4" id="KW-0378">Hydrolase</keyword>
<evidence type="ECO:0000313" key="5">
    <source>
        <dbReference type="Proteomes" id="UP000462931"/>
    </source>
</evidence>
<evidence type="ECO:0000259" key="3">
    <source>
        <dbReference type="Pfam" id="PF13026"/>
    </source>
</evidence>
<dbReference type="GO" id="GO:0052689">
    <property type="term" value="F:carboxylic ester hydrolase activity"/>
    <property type="evidence" value="ECO:0007669"/>
    <property type="project" value="TreeGrafter"/>
</dbReference>
<evidence type="ECO:0000313" key="4">
    <source>
        <dbReference type="EMBL" id="MRX47634.1"/>
    </source>
</evidence>
<dbReference type="PANTHER" id="PTHR43265">
    <property type="entry name" value="ESTERASE ESTD"/>
    <property type="match status" value="1"/>
</dbReference>
<comment type="caution">
    <text evidence="4">The sequence shown here is derived from an EMBL/GenBank/DDBJ whole genome shotgun (WGS) entry which is preliminary data.</text>
</comment>
<proteinExistence type="predicted"/>
<dbReference type="Gene3D" id="3.10.450.590">
    <property type="match status" value="1"/>
</dbReference>
<feature type="chain" id="PRO_5029492386" evidence="1">
    <location>
        <begin position="20"/>
        <end position="436"/>
    </location>
</feature>
<dbReference type="AlphaFoldDB" id="A0A7K0FNR8"/>
<dbReference type="InterPro" id="IPR022742">
    <property type="entry name" value="Hydrolase_4"/>
</dbReference>
<name>A0A7K0FNR8_9SPHI</name>
<dbReference type="RefSeq" id="WP_154287743.1">
    <property type="nucleotide sequence ID" value="NZ_WKJI01000002.1"/>
</dbReference>
<feature type="domain" description="Serine aminopeptidase S33" evidence="2">
    <location>
        <begin position="227"/>
        <end position="403"/>
    </location>
</feature>
<dbReference type="Pfam" id="PF12146">
    <property type="entry name" value="Hydrolase_4"/>
    <property type="match status" value="1"/>
</dbReference>
<sequence length="436" mass="48243">MRRFKLLLLTLLCSTGAFAQGLIGYMNNASDFFDKLNQRKFEEAQGFFADSIKAKVPPATLEAVWKQITARMGNLTSIDGAENRSQDDFQSVILNCSFEKGNQPFQFVFNKDQKLIGFFIAARPNIPTHKLPAYADTASYKEEFITIKSGTHELPGILTKPKNGENFPVVVLVHGSGPADMDESVGAQKPFKDLAVGLASQGIASIRYVKRTTIYQKEFTKAFTLKEETVDDAEAALNFAKTLPEIDKEQLYVFGHSLGGMVAPRLASQNPDVKGIILAAAPARKFTDIISEQNKYLFAQSKDTSATLKASLDKALKDIQQVANLKAGALPADSLMLGLPVSYWLDINNLNQVETAKKLKTKILVIQGGNDFQVSTTDYNEWQKALKNKKNVSFKFYPMLNHLFSFVSEKGTASQYQQVANVDAVLINDVAAWIKQ</sequence>
<dbReference type="InterPro" id="IPR024981">
    <property type="entry name" value="DUF3887"/>
</dbReference>
<keyword evidence="5" id="KW-1185">Reference proteome</keyword>
<gene>
    <name evidence="4" type="ORF">GJJ64_10560</name>
</gene>
<feature type="domain" description="DUF3887" evidence="3">
    <location>
        <begin position="29"/>
        <end position="118"/>
    </location>
</feature>
<reference evidence="4 5" key="1">
    <citation type="submission" date="2019-11" db="EMBL/GenBank/DDBJ databases">
        <authorList>
            <person name="Cheng Q."/>
            <person name="Yang Z."/>
        </authorList>
    </citation>
    <scope>NUCLEOTIDE SEQUENCE [LARGE SCALE GENOMIC DNA]</scope>
    <source>
        <strain evidence="4 5">HX-22-1</strain>
    </source>
</reference>
<dbReference type="PANTHER" id="PTHR43265:SF1">
    <property type="entry name" value="ESTERASE ESTD"/>
    <property type="match status" value="1"/>
</dbReference>
<dbReference type="Proteomes" id="UP000462931">
    <property type="component" value="Unassembled WGS sequence"/>
</dbReference>
<keyword evidence="1" id="KW-0732">Signal</keyword>
<accession>A0A7K0FNR8</accession>
<dbReference type="SUPFAM" id="SSF53474">
    <property type="entry name" value="alpha/beta-Hydrolases"/>
    <property type="match status" value="1"/>
</dbReference>
<protein>
    <submittedName>
        <fullName evidence="4">Alpha/beta fold hydrolase</fullName>
    </submittedName>
</protein>
<dbReference type="Gene3D" id="3.40.50.1820">
    <property type="entry name" value="alpha/beta hydrolase"/>
    <property type="match status" value="1"/>
</dbReference>
<dbReference type="InterPro" id="IPR029058">
    <property type="entry name" value="AB_hydrolase_fold"/>
</dbReference>
<evidence type="ECO:0000259" key="2">
    <source>
        <dbReference type="Pfam" id="PF12146"/>
    </source>
</evidence>